<gene>
    <name evidence="3" type="ORF">HH212_19520</name>
</gene>
<feature type="domain" description="Ice-binding protein C-terminal" evidence="2">
    <location>
        <begin position="163"/>
        <end position="185"/>
    </location>
</feature>
<keyword evidence="4" id="KW-1185">Reference proteome</keyword>
<dbReference type="Proteomes" id="UP000502415">
    <property type="component" value="Chromosome"/>
</dbReference>
<reference evidence="3 4" key="1">
    <citation type="submission" date="2020-04" db="EMBL/GenBank/DDBJ databases">
        <title>Genome sequencing of novel species.</title>
        <authorList>
            <person name="Heo J."/>
            <person name="Kim S.-J."/>
            <person name="Kim J.-S."/>
            <person name="Hong S.-B."/>
            <person name="Kwon S.-W."/>
        </authorList>
    </citation>
    <scope>NUCLEOTIDE SEQUENCE [LARGE SCALE GENOMIC DNA]</scope>
    <source>
        <strain evidence="3 4">GN2-R2</strain>
    </source>
</reference>
<dbReference type="Pfam" id="PF07589">
    <property type="entry name" value="PEP-CTERM"/>
    <property type="match status" value="1"/>
</dbReference>
<feature type="chain" id="PRO_5031031677" evidence="1">
    <location>
        <begin position="25"/>
        <end position="190"/>
    </location>
</feature>
<feature type="signal peptide" evidence="1">
    <location>
        <begin position="1"/>
        <end position="24"/>
    </location>
</feature>
<dbReference type="RefSeq" id="WP_170204027.1">
    <property type="nucleotide sequence ID" value="NZ_CP051685.1"/>
</dbReference>
<name>A0A7Z2VZY1_9BURK</name>
<proteinExistence type="predicted"/>
<accession>A0A7Z2VZY1</accession>
<dbReference type="KEGG" id="mfy:HH212_19520"/>
<dbReference type="NCBIfam" id="TIGR02595">
    <property type="entry name" value="PEP_CTERM"/>
    <property type="match status" value="1"/>
</dbReference>
<evidence type="ECO:0000313" key="3">
    <source>
        <dbReference type="EMBL" id="QJE01940.1"/>
    </source>
</evidence>
<evidence type="ECO:0000259" key="2">
    <source>
        <dbReference type="Pfam" id="PF07589"/>
    </source>
</evidence>
<sequence length="190" mass="19293">MQALRILIPAAATAMALASPLAGAALVTHDDGSFGDTATGYLWRTLSQYDGLDYGAATALLPAGWHVASAAELATLTAAAPADPAGFARDAAVMGAAAGDIVWGWYGDGSQYAWKSDFDTAWNTSAAANPYGWTGWNYAVSPGDAMAGLSVFAVNTDAAQAEVPEPASLALVGSGLAALLLGRRRSGKRA</sequence>
<dbReference type="AlphaFoldDB" id="A0A7Z2VZY1"/>
<organism evidence="3 4">
    <name type="scientific">Massilia forsythiae</name>
    <dbReference type="NCBI Taxonomy" id="2728020"/>
    <lineage>
        <taxon>Bacteria</taxon>
        <taxon>Pseudomonadati</taxon>
        <taxon>Pseudomonadota</taxon>
        <taxon>Betaproteobacteria</taxon>
        <taxon>Burkholderiales</taxon>
        <taxon>Oxalobacteraceae</taxon>
        <taxon>Telluria group</taxon>
        <taxon>Massilia</taxon>
    </lineage>
</organism>
<evidence type="ECO:0000256" key="1">
    <source>
        <dbReference type="SAM" id="SignalP"/>
    </source>
</evidence>
<keyword evidence="1" id="KW-0732">Signal</keyword>
<protein>
    <submittedName>
        <fullName evidence="3">PEP-CTERM sorting domain-containing protein</fullName>
    </submittedName>
</protein>
<dbReference type="InterPro" id="IPR013424">
    <property type="entry name" value="Ice-binding_C"/>
</dbReference>
<evidence type="ECO:0000313" key="4">
    <source>
        <dbReference type="Proteomes" id="UP000502415"/>
    </source>
</evidence>
<dbReference type="EMBL" id="CP051685">
    <property type="protein sequence ID" value="QJE01940.1"/>
    <property type="molecule type" value="Genomic_DNA"/>
</dbReference>